<keyword evidence="3" id="KW-0804">Transcription</keyword>
<dbReference type="PANTHER" id="PTHR33204">
    <property type="entry name" value="TRANSCRIPTIONAL REGULATOR, MARR FAMILY"/>
    <property type="match status" value="1"/>
</dbReference>
<evidence type="ECO:0000259" key="4">
    <source>
        <dbReference type="PROSITE" id="PS51118"/>
    </source>
</evidence>
<evidence type="ECO:0000313" key="6">
    <source>
        <dbReference type="Proteomes" id="UP001501591"/>
    </source>
</evidence>
<sequence>MTADDEEEPCDRAVLLAFTILGKRWNGAIIDVLKRGPLSFGALRRAVTGISDTVLSDRLGELAQTRLVVRQVEPGPPVAVTYELTTIGRELLPTLRLAGEWAEKYLAPLQQRAVDG</sequence>
<dbReference type="RefSeq" id="WP_344818120.1">
    <property type="nucleotide sequence ID" value="NZ_BAABCP010000001.1"/>
</dbReference>
<name>A0ABP7MVG8_9MICO</name>
<dbReference type="InterPro" id="IPR036388">
    <property type="entry name" value="WH-like_DNA-bd_sf"/>
</dbReference>
<dbReference type="Gene3D" id="1.10.10.10">
    <property type="entry name" value="Winged helix-like DNA-binding domain superfamily/Winged helix DNA-binding domain"/>
    <property type="match status" value="1"/>
</dbReference>
<reference evidence="6" key="1">
    <citation type="journal article" date="2019" name="Int. J. Syst. Evol. Microbiol.">
        <title>The Global Catalogue of Microorganisms (GCM) 10K type strain sequencing project: providing services to taxonomists for standard genome sequencing and annotation.</title>
        <authorList>
            <consortium name="The Broad Institute Genomics Platform"/>
            <consortium name="The Broad Institute Genome Sequencing Center for Infectious Disease"/>
            <person name="Wu L."/>
            <person name="Ma J."/>
        </authorList>
    </citation>
    <scope>NUCLEOTIDE SEQUENCE [LARGE SCALE GENOMIC DNA]</scope>
    <source>
        <strain evidence="6">JCM 17024</strain>
    </source>
</reference>
<dbReference type="InterPro" id="IPR002577">
    <property type="entry name" value="HTH_HxlR"/>
</dbReference>
<evidence type="ECO:0000256" key="2">
    <source>
        <dbReference type="ARBA" id="ARBA00023125"/>
    </source>
</evidence>
<dbReference type="SUPFAM" id="SSF46785">
    <property type="entry name" value="Winged helix' DNA-binding domain"/>
    <property type="match status" value="1"/>
</dbReference>
<protein>
    <recommendedName>
        <fullName evidence="4">HTH hxlR-type domain-containing protein</fullName>
    </recommendedName>
</protein>
<organism evidence="5 6">
    <name type="scientific">Microbacterium soli</name>
    <dbReference type="NCBI Taxonomy" id="446075"/>
    <lineage>
        <taxon>Bacteria</taxon>
        <taxon>Bacillati</taxon>
        <taxon>Actinomycetota</taxon>
        <taxon>Actinomycetes</taxon>
        <taxon>Micrococcales</taxon>
        <taxon>Microbacteriaceae</taxon>
        <taxon>Microbacterium</taxon>
    </lineage>
</organism>
<evidence type="ECO:0000313" key="5">
    <source>
        <dbReference type="EMBL" id="GAA3931110.1"/>
    </source>
</evidence>
<evidence type="ECO:0000256" key="1">
    <source>
        <dbReference type="ARBA" id="ARBA00023015"/>
    </source>
</evidence>
<keyword evidence="6" id="KW-1185">Reference proteome</keyword>
<dbReference type="Proteomes" id="UP001501591">
    <property type="component" value="Unassembled WGS sequence"/>
</dbReference>
<dbReference type="Pfam" id="PF01638">
    <property type="entry name" value="HxlR"/>
    <property type="match status" value="1"/>
</dbReference>
<gene>
    <name evidence="5" type="ORF">GCM10022383_07060</name>
</gene>
<dbReference type="PANTHER" id="PTHR33204:SF37">
    <property type="entry name" value="HTH-TYPE TRANSCRIPTIONAL REGULATOR YODB"/>
    <property type="match status" value="1"/>
</dbReference>
<accession>A0ABP7MVG8</accession>
<evidence type="ECO:0000256" key="3">
    <source>
        <dbReference type="ARBA" id="ARBA00023163"/>
    </source>
</evidence>
<comment type="caution">
    <text evidence="5">The sequence shown here is derived from an EMBL/GenBank/DDBJ whole genome shotgun (WGS) entry which is preliminary data.</text>
</comment>
<dbReference type="EMBL" id="BAABCP010000001">
    <property type="protein sequence ID" value="GAA3931110.1"/>
    <property type="molecule type" value="Genomic_DNA"/>
</dbReference>
<keyword evidence="1" id="KW-0805">Transcription regulation</keyword>
<proteinExistence type="predicted"/>
<feature type="domain" description="HTH hxlR-type" evidence="4">
    <location>
        <begin position="10"/>
        <end position="110"/>
    </location>
</feature>
<dbReference type="PROSITE" id="PS51118">
    <property type="entry name" value="HTH_HXLR"/>
    <property type="match status" value="1"/>
</dbReference>
<keyword evidence="2" id="KW-0238">DNA-binding</keyword>
<dbReference type="InterPro" id="IPR036390">
    <property type="entry name" value="WH_DNA-bd_sf"/>
</dbReference>